<evidence type="ECO:0000256" key="3">
    <source>
        <dbReference type="ARBA" id="ARBA00022692"/>
    </source>
</evidence>
<feature type="transmembrane region" description="Helical" evidence="7">
    <location>
        <begin position="38"/>
        <end position="58"/>
    </location>
</feature>
<organism evidence="9 10">
    <name type="scientific">Trueperella pecoris</name>
    <dbReference type="NCBI Taxonomy" id="2733571"/>
    <lineage>
        <taxon>Bacteria</taxon>
        <taxon>Bacillati</taxon>
        <taxon>Actinomycetota</taxon>
        <taxon>Actinomycetes</taxon>
        <taxon>Actinomycetales</taxon>
        <taxon>Actinomycetaceae</taxon>
        <taxon>Trueperella</taxon>
    </lineage>
</organism>
<evidence type="ECO:0000259" key="8">
    <source>
        <dbReference type="Pfam" id="PF00361"/>
    </source>
</evidence>
<feature type="transmembrane region" description="Helical" evidence="7">
    <location>
        <begin position="120"/>
        <end position="138"/>
    </location>
</feature>
<keyword evidence="4 7" id="KW-1133">Transmembrane helix</keyword>
<evidence type="ECO:0000313" key="10">
    <source>
        <dbReference type="Proteomes" id="UP000595053"/>
    </source>
</evidence>
<name>A0A7M1QXK6_9ACTO</name>
<accession>A0A7M1QXK6</accession>
<feature type="transmembrane region" description="Helical" evidence="7">
    <location>
        <begin position="316"/>
        <end position="338"/>
    </location>
</feature>
<keyword evidence="9" id="KW-0560">Oxidoreductase</keyword>
<feature type="transmembrane region" description="Helical" evidence="7">
    <location>
        <begin position="344"/>
        <end position="364"/>
    </location>
</feature>
<dbReference type="RefSeq" id="WP_197551455.1">
    <property type="nucleotide sequence ID" value="NZ_CP063213.1"/>
</dbReference>
<feature type="transmembrane region" description="Helical" evidence="7">
    <location>
        <begin position="85"/>
        <end position="108"/>
    </location>
</feature>
<dbReference type="GO" id="GO:0015990">
    <property type="term" value="P:electron transport coupled proton transport"/>
    <property type="evidence" value="ECO:0007669"/>
    <property type="project" value="TreeGrafter"/>
</dbReference>
<dbReference type="GO" id="GO:0008137">
    <property type="term" value="F:NADH dehydrogenase (ubiquinone) activity"/>
    <property type="evidence" value="ECO:0007669"/>
    <property type="project" value="InterPro"/>
</dbReference>
<comment type="subcellular location">
    <subcellularLocation>
        <location evidence="1">Endomembrane system</location>
        <topology evidence="1">Multi-pass membrane protein</topology>
    </subcellularLocation>
    <subcellularLocation>
        <location evidence="6">Membrane</location>
        <topology evidence="6">Multi-pass membrane protein</topology>
    </subcellularLocation>
</comment>
<dbReference type="InterPro" id="IPR010227">
    <property type="entry name" value="NADH_Q_OxRdtase_chainM/4"/>
</dbReference>
<proteinExistence type="inferred from homology"/>
<sequence length="510" mass="54060">MQLHTVLEAGFPWLTTIILLSVVGALLLWLVKPLRSVARPLALGVSLLVAAVFLIALVTEFDLANASAIQVAENYSWIPQIGVSLAWGINGMGAVMIAMSVFLVPVVILASWNELDDDRVAGYFAWVLALEAIIIGLFAARDLFLFYVLFELMILPIFFMIGRYGKGAQRGKAAMKFLIYSLLGGLIMLVGVIAVYAYGPGGSGGFILDNLALGLQMPPSAQVWIFLAFFIAFAIKAPMWPVHTWLPDATEEAPAGTSTLLVGILDKMGTFGMIAICLPLFPEASRFAAPIIIGLALVSIIWGALMAIASNDLMRLVAYTSVSHFGFMVIGIFSGSSIALAGAILYMVAHGVGTAGLFLIVGFLGQRGGSHCISRYGGWQRVTPVIAGTFLICGLATIALPGLSGFLPEFMVLMGTFEVASWAALVGVVGVVLAALYILLPYQRVFTGPKPSEHAADLNGREKTVMGALIAAMLVLGFFPALALDAINPVAESYATYLAADSVIAEGSTK</sequence>
<dbReference type="GO" id="GO:0012505">
    <property type="term" value="C:endomembrane system"/>
    <property type="evidence" value="ECO:0007669"/>
    <property type="project" value="UniProtKB-SubCell"/>
</dbReference>
<keyword evidence="3 6" id="KW-0812">Transmembrane</keyword>
<gene>
    <name evidence="9" type="ORF">INS88_02275</name>
</gene>
<evidence type="ECO:0000256" key="2">
    <source>
        <dbReference type="ARBA" id="ARBA00009025"/>
    </source>
</evidence>
<evidence type="ECO:0000256" key="5">
    <source>
        <dbReference type="ARBA" id="ARBA00023136"/>
    </source>
</evidence>
<feature type="transmembrane region" description="Helical" evidence="7">
    <location>
        <begin position="385"/>
        <end position="407"/>
    </location>
</feature>
<keyword evidence="10" id="KW-1185">Reference proteome</keyword>
<dbReference type="GO" id="GO:0048039">
    <property type="term" value="F:ubiquinone binding"/>
    <property type="evidence" value="ECO:0007669"/>
    <property type="project" value="TreeGrafter"/>
</dbReference>
<keyword evidence="5 7" id="KW-0472">Membrane</keyword>
<dbReference type="Proteomes" id="UP000595053">
    <property type="component" value="Chromosome"/>
</dbReference>
<dbReference type="GO" id="GO:0003954">
    <property type="term" value="F:NADH dehydrogenase activity"/>
    <property type="evidence" value="ECO:0007669"/>
    <property type="project" value="TreeGrafter"/>
</dbReference>
<dbReference type="EC" id="1.6.5.11" evidence="9"/>
<evidence type="ECO:0000256" key="1">
    <source>
        <dbReference type="ARBA" id="ARBA00004127"/>
    </source>
</evidence>
<comment type="similarity">
    <text evidence="2">Belongs to the complex I subunit 4 family.</text>
</comment>
<feature type="transmembrane region" description="Helical" evidence="7">
    <location>
        <begin position="419"/>
        <end position="440"/>
    </location>
</feature>
<evidence type="ECO:0000256" key="7">
    <source>
        <dbReference type="SAM" id="Phobius"/>
    </source>
</evidence>
<protein>
    <submittedName>
        <fullName evidence="9">NADH-quinone oxidoreductase subunit M</fullName>
        <ecNumber evidence="9">1.6.5.11</ecNumber>
    </submittedName>
</protein>
<dbReference type="NCBIfam" id="NF004500">
    <property type="entry name" value="PRK05846.1-4"/>
    <property type="match status" value="1"/>
</dbReference>
<dbReference type="PANTHER" id="PTHR43507">
    <property type="entry name" value="NADH-UBIQUINONE OXIDOREDUCTASE CHAIN 4"/>
    <property type="match status" value="1"/>
</dbReference>
<feature type="transmembrane region" description="Helical" evidence="7">
    <location>
        <begin position="219"/>
        <end position="239"/>
    </location>
</feature>
<dbReference type="InterPro" id="IPR001750">
    <property type="entry name" value="ND/Mrp_TM"/>
</dbReference>
<reference evidence="9 10" key="1">
    <citation type="submission" date="2020-10" db="EMBL/GenBank/DDBJ databases">
        <title>Trueperella pecoris sp. nov. isolated from bovine and porcine specimens.</title>
        <authorList>
            <person name="Schoenecker L."/>
            <person name="Schnydrig P."/>
            <person name="Brodard I."/>
            <person name="Thomann A."/>
            <person name="Hemphill A."/>
            <person name="Rodriguez-Campos S."/>
            <person name="Perreten V."/>
            <person name="Jores J."/>
            <person name="Kittl S."/>
        </authorList>
    </citation>
    <scope>NUCLEOTIDE SEQUENCE [LARGE SCALE GENOMIC DNA]</scope>
    <source>
        <strain evidence="9 10">15A0121</strain>
    </source>
</reference>
<dbReference type="PRINTS" id="PR01437">
    <property type="entry name" value="NUOXDRDTASE4"/>
</dbReference>
<dbReference type="GO" id="GO:0042773">
    <property type="term" value="P:ATP synthesis coupled electron transport"/>
    <property type="evidence" value="ECO:0007669"/>
    <property type="project" value="InterPro"/>
</dbReference>
<feature type="transmembrane region" description="Helical" evidence="7">
    <location>
        <begin position="260"/>
        <end position="281"/>
    </location>
</feature>
<dbReference type="InterPro" id="IPR003918">
    <property type="entry name" value="NADH_UbQ_OxRdtase"/>
</dbReference>
<dbReference type="Pfam" id="PF00361">
    <property type="entry name" value="Proton_antipo_M"/>
    <property type="match status" value="1"/>
</dbReference>
<feature type="transmembrane region" description="Helical" evidence="7">
    <location>
        <begin position="177"/>
        <end position="199"/>
    </location>
</feature>
<dbReference type="EMBL" id="CP063213">
    <property type="protein sequence ID" value="QOR46065.1"/>
    <property type="molecule type" value="Genomic_DNA"/>
</dbReference>
<feature type="transmembrane region" description="Helical" evidence="7">
    <location>
        <begin position="144"/>
        <end position="165"/>
    </location>
</feature>
<evidence type="ECO:0000256" key="4">
    <source>
        <dbReference type="ARBA" id="ARBA00022989"/>
    </source>
</evidence>
<dbReference type="AlphaFoldDB" id="A0A7M1QXK6"/>
<feature type="transmembrane region" description="Helical" evidence="7">
    <location>
        <begin position="287"/>
        <end position="309"/>
    </location>
</feature>
<feature type="transmembrane region" description="Helical" evidence="7">
    <location>
        <begin position="465"/>
        <end position="484"/>
    </location>
</feature>
<feature type="domain" description="NADH:quinone oxidoreductase/Mrp antiporter transmembrane" evidence="8">
    <location>
        <begin position="140"/>
        <end position="433"/>
    </location>
</feature>
<dbReference type="GO" id="GO:0016020">
    <property type="term" value="C:membrane"/>
    <property type="evidence" value="ECO:0007669"/>
    <property type="project" value="UniProtKB-SubCell"/>
</dbReference>
<feature type="transmembrane region" description="Helical" evidence="7">
    <location>
        <begin position="12"/>
        <end position="31"/>
    </location>
</feature>
<dbReference type="NCBIfam" id="TIGR01972">
    <property type="entry name" value="NDH_I_M"/>
    <property type="match status" value="1"/>
</dbReference>
<evidence type="ECO:0000256" key="6">
    <source>
        <dbReference type="RuleBase" id="RU000320"/>
    </source>
</evidence>
<dbReference type="PANTHER" id="PTHR43507:SF1">
    <property type="entry name" value="NADH-UBIQUINONE OXIDOREDUCTASE CHAIN 4"/>
    <property type="match status" value="1"/>
</dbReference>
<evidence type="ECO:0000313" key="9">
    <source>
        <dbReference type="EMBL" id="QOR46065.1"/>
    </source>
</evidence>